<dbReference type="Proteomes" id="UP000189353">
    <property type="component" value="Unassembled WGS sequence"/>
</dbReference>
<dbReference type="AlphaFoldDB" id="A0A1V3LCT6"/>
<gene>
    <name evidence="1" type="ORF">BKG88_00555</name>
</gene>
<accession>A0A1V3LCT6</accession>
<reference evidence="1 2" key="1">
    <citation type="submission" date="2016-10" db="EMBL/GenBank/DDBJ databases">
        <title>Rodentibacter gen. nov. and new species.</title>
        <authorList>
            <person name="Christensen H."/>
        </authorList>
    </citation>
    <scope>NUCLEOTIDE SEQUENCE [LARGE SCALE GENOMIC DNA]</scope>
    <source>
        <strain evidence="1 2">Ppn158</strain>
    </source>
</reference>
<name>A0A1V3LCT6_9PAST</name>
<organism evidence="1 2">
    <name type="scientific">Rodentibacter ratti</name>
    <dbReference type="NCBI Taxonomy" id="1906745"/>
    <lineage>
        <taxon>Bacteria</taxon>
        <taxon>Pseudomonadati</taxon>
        <taxon>Pseudomonadota</taxon>
        <taxon>Gammaproteobacteria</taxon>
        <taxon>Pasteurellales</taxon>
        <taxon>Pasteurellaceae</taxon>
        <taxon>Rodentibacter</taxon>
    </lineage>
</organism>
<comment type="caution">
    <text evidence="1">The sequence shown here is derived from an EMBL/GenBank/DDBJ whole genome shotgun (WGS) entry which is preliminary data.</text>
</comment>
<dbReference type="RefSeq" id="WP_077552093.1">
    <property type="nucleotide sequence ID" value="NZ_MLAI01000005.1"/>
</dbReference>
<evidence type="ECO:0000313" key="1">
    <source>
        <dbReference type="EMBL" id="OOF87947.1"/>
    </source>
</evidence>
<evidence type="ECO:0000313" key="2">
    <source>
        <dbReference type="Proteomes" id="UP000189353"/>
    </source>
</evidence>
<dbReference type="EMBL" id="MLAI01000005">
    <property type="protein sequence ID" value="OOF87947.1"/>
    <property type="molecule type" value="Genomic_DNA"/>
</dbReference>
<sequence>MLTKERKAEMVESLKKDYVVLTDIVIEVVADTQADMIALKLANKQPDELLEDKNRLLESKKAYSSLYKTNQEKAVDMIEKIYELSEKYDKLRMSSGL</sequence>
<proteinExistence type="predicted"/>
<protein>
    <submittedName>
        <fullName evidence="1">Uncharacterized protein</fullName>
    </submittedName>
</protein>